<feature type="signal peptide" evidence="6">
    <location>
        <begin position="1"/>
        <end position="17"/>
    </location>
</feature>
<feature type="chain" id="PRO_5013158624" evidence="6">
    <location>
        <begin position="18"/>
        <end position="2579"/>
    </location>
</feature>
<feature type="compositionally biased region" description="Low complexity" evidence="4">
    <location>
        <begin position="2443"/>
        <end position="2456"/>
    </location>
</feature>
<dbReference type="PROSITE" id="PS50088">
    <property type="entry name" value="ANK_REPEAT"/>
    <property type="match status" value="5"/>
</dbReference>
<feature type="repeat" description="ANK" evidence="3">
    <location>
        <begin position="2000"/>
        <end position="2032"/>
    </location>
</feature>
<sequence>MCLGLFGLLEIACLDLCRDTTGCAQVVYRDGYCYGMSESSDEDQDGLGGSNEHYTSAHCTSANTIEMCAAAALNLYTDVEIQGFAFPKALEVSLDSKWLEDALEDAILQGVQAMIDMMIGPAACIPGANYATSKITEVAQGAVGLVKGLIPDLSLDFSTPSMVLLAPKKLFCVEVAKTPGFDTAPCNAELGCSHAGRGTPQLAQKDVEMEAEPAELLQLAGDAALTRTCSVYKKWRMRWLGSHVEMPLGSTPYGANGGTWEACLGLCQTTEGCRQVVYAAGHCYGMSVASNEDQDGLGGHNDLFTSAQCIGIQRHCDIFLNWRMVMVPGSGISLGSLPYGEFSGGWFRCLELCKETPSCEQVTYTAEGRCFGMSARTHEDANGLGGSNGGFTTAHCYGEVSGPAVVMQSPGCPNVFMGDRFLDLGPWRLAAWDDNHLSIAHKTGQAAIVFRNDGAVLHQRTDLLAFNRPIAPPKGIKFGFQFIQIGEFRLGAANDNHFSIQHSGGNTVQAFGADGTVYPGPLEDFGTFDRPVMAAEGVNFGDGFLQIGRFRLVVMGSDLVLSHGTGSTNQVWKSDGTAQPVSGSPHVVGALQPAPWTCKGLQELAFGACGAFGAFGDRFVELGNWRLAAIDATHLSISHKGGQTPQIYRADGVMIPGRHDYSAWHRPKGFPSGIVFGSRFIQMGNFRLGDADGHHFSISHENGITIQIFRSDGTLHPGPRHELNLWTRTAGAPQGITFGDRFLEIGLWRFADVDGEHFALTQAGGQTAQIFRSDNRLFPGPNAHWTGVFDRYPEYHCGSIHSVFGSCTGLVTGDRFIQLGDWRLADIDGDHFSLSCKTGQTSQVFHRDGAEMTGPRTDLGAWKREAKGLEAPGVTFGDRFLVKVYQSDGSSAGRSPGSLAATAFARPASKMGGVAFGDRFLQIGHFRLGDVDGAHFAISHPDGLSEVHHSILALSELLGWIRFGILPELAKVGVMAHVMWPSAYALAAWVLDKTGTAADAIEARHVLELGCGLALPSLAAALGGAAKAQGTDIDRDAVQLARRAARANLPEPFFSRFRADVLDFRDAASLATVAENPSGVDTVLISGQLYEGALSVPLLRALQTLCSRQLCMVLMVFWISIEFSQTQIAFLDRMGQVGFKVVDDFACRERGYANPGSMYECYRPVMSGNSDSANCPNGRATLALKVLVAVARNQDILFVCDWPLWISGAPVLAPAMPGLMAISRALGLFVTLAILFHSAWPLGALALIAKAPHGPSSQSRSPDHDHGVSSTEAPEPSWSLSEVPLLDEKTGLTRSISVPCDPWSSWEGFRGGTALAGSGTWDTTVKDTTEQLRPCLYADTWLGVSFSYEVEHHLGALVSWVSSAAANTSDKFRWVFLEQPWVGAAGLAVLVANSACALYVHMSMKHITARGYHLLGVDEEESRERLHAQFRIATSLGLSVADIVSDIYVATAYFRSGLIAFGGLLIELVLHVLQIKPLLVAYESFQLGSETVVLVRDKVLAQLSESLPSSLLQAYALAVAGAPREGSVFFLVLSLGLSLGSMADAANKGYRRLCAPTIEPWMNLPNRRELCIKAVVPLIMVLSSLCNVVLRSRKMKCKEPGALPEAGLLAWRCADVGGRICGWALLGMALRPVDASRRGIQQPWLPAWILVDIAVSAAIHKLVLRKAWEDLKRPQDMLELLLSAVTIPWGCFQYLGCRVPSNEQPNSKSTHGELPMPPCGLRQALLQRQLRLQRMLLLGRSLTTIAAAAVVAAKYGSTAPDATCPLTARPALASLAAAAVAFSLATLLTAAVSEMLLCWNVTLFPVAQGLCSGPLHLAVRLGSVANVKRILAQPGWREEGVLPAHEAAFCGEVGVLIALKEHCGSEAMDVADEQGRRPLHLAVASGSVEVLRFLAETQAAGVTQVLRWTCPDVIAEDLSEFLDVAVADSVEENGMTAAHMAAEMGHVDALEVLHQALVTRVTRLNLPRQSLQTRKAFAADFQALRMLSQARADLEAKDQVGETPAHFAADFGRLAALEALREANVELGAKSNSGATPAILAASEGHAAALRLLQEAGADLGAARDDGATPAGMAAQNGHLEALQVLRQAGADLAAVAKDGRTPAHAAAQGRHLEALRLLLQAKADPAAADEEGWYPTGDVEFEDRLTMARARNTASVPDVCKCLKGEPDCLDPSKYNGSVEQLIDCYVILIRSLLKLTPRPVVTVLQHASQKAFPKETSDDCKKFAQAICNAVTHCRNKKKSMKTGSRLSPAVKAICKQLSALEETSRSPCRRQSRSSVETSPTAKRRSRVLKPNLSLSSCTSVSSPRIRKGGFASRSAKRRRVSAASSSPTSRALVLSTPAPGKSSPAVRAVSAVEVVDSSPEKPAKKKSSGKPMTFLDRSDLQMKKMRPDGEIEVASMRPGPDGFVIAQFQGEAEQVTEVPNFSYELKSGKTKKQPKKKPAAALKKPAAATAAEKPAEDPDEPLSTVAVVPAEEEPAAAAADSPPLQDRKIVSLHFVKATEKSYIQAKLENLSSKKKKLVVNLDKKKTANFVEIMERVMTRAESVLKLCKSTTFQELKETMVKYRDELVEEDAANDS</sequence>
<feature type="region of interest" description="Disordered" evidence="4">
    <location>
        <begin position="2267"/>
        <end position="2382"/>
    </location>
</feature>
<feature type="region of interest" description="Disordered" evidence="4">
    <location>
        <begin position="1254"/>
        <end position="1279"/>
    </location>
</feature>
<feature type="compositionally biased region" description="Low complexity" evidence="4">
    <location>
        <begin position="2325"/>
        <end position="2335"/>
    </location>
</feature>
<feature type="repeat" description="ANK" evidence="3">
    <location>
        <begin position="2033"/>
        <end position="2065"/>
    </location>
</feature>
<dbReference type="SUPFAM" id="SSF53335">
    <property type="entry name" value="S-adenosyl-L-methionine-dependent methyltransferases"/>
    <property type="match status" value="1"/>
</dbReference>
<proteinExistence type="predicted"/>
<evidence type="ECO:0000256" key="1">
    <source>
        <dbReference type="ARBA" id="ARBA00022737"/>
    </source>
</evidence>
<feature type="region of interest" description="Disordered" evidence="4">
    <location>
        <begin position="2430"/>
        <end position="2466"/>
    </location>
</feature>
<evidence type="ECO:0000313" key="7">
    <source>
        <dbReference type="EMBL" id="OLQ12931.1"/>
    </source>
</evidence>
<keyword evidence="1" id="KW-0677">Repeat</keyword>
<dbReference type="PANTHER" id="PTHR24173:SF74">
    <property type="entry name" value="ANKYRIN REPEAT DOMAIN-CONTAINING PROTEIN 16"/>
    <property type="match status" value="1"/>
</dbReference>
<name>A0A1Q9EZT1_SYMMI</name>
<dbReference type="Pfam" id="PF12796">
    <property type="entry name" value="Ank_2"/>
    <property type="match status" value="2"/>
</dbReference>
<dbReference type="Gene3D" id="1.25.40.20">
    <property type="entry name" value="Ankyrin repeat-containing domain"/>
    <property type="match status" value="3"/>
</dbReference>
<reference evidence="7 8" key="1">
    <citation type="submission" date="2016-02" db="EMBL/GenBank/DDBJ databases">
        <title>Genome analysis of coral dinoflagellate symbionts highlights evolutionary adaptations to a symbiotic lifestyle.</title>
        <authorList>
            <person name="Aranda M."/>
            <person name="Li Y."/>
            <person name="Liew Y.J."/>
            <person name="Baumgarten S."/>
            <person name="Simakov O."/>
            <person name="Wilson M."/>
            <person name="Piel J."/>
            <person name="Ashoor H."/>
            <person name="Bougouffa S."/>
            <person name="Bajic V.B."/>
            <person name="Ryu T."/>
            <person name="Ravasi T."/>
            <person name="Bayer T."/>
            <person name="Micklem G."/>
            <person name="Kim H."/>
            <person name="Bhak J."/>
            <person name="Lajeunesse T.C."/>
            <person name="Voolstra C.R."/>
        </authorList>
    </citation>
    <scope>NUCLEOTIDE SEQUENCE [LARGE SCALE GENOMIC DNA]</scope>
    <source>
        <strain evidence="7 8">CCMP2467</strain>
    </source>
</reference>
<accession>A0A1Q9EZT1</accession>
<protein>
    <submittedName>
        <fullName evidence="7">Ankyrin-3</fullName>
    </submittedName>
</protein>
<keyword evidence="2 3" id="KW-0040">ANK repeat</keyword>
<evidence type="ECO:0000256" key="4">
    <source>
        <dbReference type="SAM" id="MobiDB-lite"/>
    </source>
</evidence>
<dbReference type="Pfam" id="PF10294">
    <property type="entry name" value="Methyltransf_16"/>
    <property type="match status" value="1"/>
</dbReference>
<dbReference type="PROSITE" id="PS50297">
    <property type="entry name" value="ANK_REP_REGION"/>
    <property type="match status" value="4"/>
</dbReference>
<feature type="compositionally biased region" description="Basic residues" evidence="4">
    <location>
        <begin position="2432"/>
        <end position="2442"/>
    </location>
</feature>
<dbReference type="SUPFAM" id="SSF48403">
    <property type="entry name" value="Ankyrin repeat"/>
    <property type="match status" value="2"/>
</dbReference>
<evidence type="ECO:0000256" key="5">
    <source>
        <dbReference type="SAM" id="Phobius"/>
    </source>
</evidence>
<keyword evidence="6" id="KW-0732">Signal</keyword>
<dbReference type="SMART" id="SM00248">
    <property type="entry name" value="ANK"/>
    <property type="match status" value="7"/>
</dbReference>
<keyword evidence="5" id="KW-0812">Transmembrane</keyword>
<dbReference type="OrthoDB" id="431678at2759"/>
<comment type="caution">
    <text evidence="7">The sequence shown here is derived from an EMBL/GenBank/DDBJ whole genome shotgun (WGS) entry which is preliminary data.</text>
</comment>
<evidence type="ECO:0000256" key="3">
    <source>
        <dbReference type="PROSITE-ProRule" id="PRU00023"/>
    </source>
</evidence>
<keyword evidence="8" id="KW-1185">Reference proteome</keyword>
<evidence type="ECO:0000313" key="8">
    <source>
        <dbReference type="Proteomes" id="UP000186817"/>
    </source>
</evidence>
<dbReference type="Proteomes" id="UP000186817">
    <property type="component" value="Unassembled WGS sequence"/>
</dbReference>
<dbReference type="InterPro" id="IPR002110">
    <property type="entry name" value="Ankyrin_rpt"/>
</dbReference>
<gene>
    <name evidence="7" type="primary">Ank3</name>
    <name evidence="7" type="ORF">AK812_SmicGene3127</name>
</gene>
<dbReference type="InterPro" id="IPR019410">
    <property type="entry name" value="Methyltransf_16"/>
</dbReference>
<dbReference type="Gene3D" id="3.40.50.150">
    <property type="entry name" value="Vaccinia Virus protein VP39"/>
    <property type="match status" value="1"/>
</dbReference>
<organism evidence="7 8">
    <name type="scientific">Symbiodinium microadriaticum</name>
    <name type="common">Dinoflagellate</name>
    <name type="synonym">Zooxanthella microadriatica</name>
    <dbReference type="NCBI Taxonomy" id="2951"/>
    <lineage>
        <taxon>Eukaryota</taxon>
        <taxon>Sar</taxon>
        <taxon>Alveolata</taxon>
        <taxon>Dinophyceae</taxon>
        <taxon>Suessiales</taxon>
        <taxon>Symbiodiniaceae</taxon>
        <taxon>Symbiodinium</taxon>
    </lineage>
</organism>
<feature type="compositionally biased region" description="Low complexity" evidence="4">
    <location>
        <begin position="2297"/>
        <end position="2306"/>
    </location>
</feature>
<dbReference type="InterPro" id="IPR036770">
    <property type="entry name" value="Ankyrin_rpt-contain_sf"/>
</dbReference>
<dbReference type="EMBL" id="LSRX01000036">
    <property type="protein sequence ID" value="OLQ12931.1"/>
    <property type="molecule type" value="Genomic_DNA"/>
</dbReference>
<dbReference type="InterPro" id="IPR029063">
    <property type="entry name" value="SAM-dependent_MTases_sf"/>
</dbReference>
<keyword evidence="5" id="KW-1133">Transmembrane helix</keyword>
<evidence type="ECO:0000256" key="6">
    <source>
        <dbReference type="SAM" id="SignalP"/>
    </source>
</evidence>
<feature type="repeat" description="ANK" evidence="3">
    <location>
        <begin position="2099"/>
        <end position="2131"/>
    </location>
</feature>
<evidence type="ECO:0000256" key="2">
    <source>
        <dbReference type="ARBA" id="ARBA00023043"/>
    </source>
</evidence>
<keyword evidence="5" id="KW-0472">Membrane</keyword>
<feature type="repeat" description="ANK" evidence="3">
    <location>
        <begin position="1874"/>
        <end position="1899"/>
    </location>
</feature>
<feature type="repeat" description="ANK" evidence="3">
    <location>
        <begin position="2066"/>
        <end position="2098"/>
    </location>
</feature>
<dbReference type="PANTHER" id="PTHR24173">
    <property type="entry name" value="ANKYRIN REPEAT CONTAINING"/>
    <property type="match status" value="1"/>
</dbReference>
<feature type="transmembrane region" description="Helical" evidence="5">
    <location>
        <begin position="1381"/>
        <end position="1400"/>
    </location>
</feature>